<protein>
    <submittedName>
        <fullName evidence="1">Lipoprotein</fullName>
    </submittedName>
</protein>
<reference evidence="1" key="2">
    <citation type="journal article" date="2014" name="ISME J.">
        <title>Microbial stratification in low pH oxic and suboxic macroscopic growths along an acid mine drainage.</title>
        <authorList>
            <person name="Mendez-Garcia C."/>
            <person name="Mesa V."/>
            <person name="Sprenger R.R."/>
            <person name="Richter M."/>
            <person name="Diez M.S."/>
            <person name="Solano J."/>
            <person name="Bargiela R."/>
            <person name="Golyshina O.V."/>
            <person name="Manteca A."/>
            <person name="Ramos J.L."/>
            <person name="Gallego J.R."/>
            <person name="Llorente I."/>
            <person name="Martins Dos Santos V.A."/>
            <person name="Jensen O.N."/>
            <person name="Pelaez A.I."/>
            <person name="Sanchez J."/>
            <person name="Ferrer M."/>
        </authorList>
    </citation>
    <scope>NUCLEOTIDE SEQUENCE</scope>
</reference>
<reference evidence="1" key="1">
    <citation type="submission" date="2013-08" db="EMBL/GenBank/DDBJ databases">
        <authorList>
            <person name="Mendez C."/>
            <person name="Richter M."/>
            <person name="Ferrer M."/>
            <person name="Sanchez J."/>
        </authorList>
    </citation>
    <scope>NUCLEOTIDE SEQUENCE</scope>
</reference>
<organism evidence="1">
    <name type="scientific">mine drainage metagenome</name>
    <dbReference type="NCBI Taxonomy" id="410659"/>
    <lineage>
        <taxon>unclassified sequences</taxon>
        <taxon>metagenomes</taxon>
        <taxon>ecological metagenomes</taxon>
    </lineage>
</organism>
<comment type="caution">
    <text evidence="1">The sequence shown here is derived from an EMBL/GenBank/DDBJ whole genome shotgun (WGS) entry which is preliminary data.</text>
</comment>
<dbReference type="InterPro" id="IPR008969">
    <property type="entry name" value="CarboxyPept-like_regulatory"/>
</dbReference>
<dbReference type="EMBL" id="AUZY01001867">
    <property type="protein sequence ID" value="EQD73702.1"/>
    <property type="molecule type" value="Genomic_DNA"/>
</dbReference>
<evidence type="ECO:0000313" key="1">
    <source>
        <dbReference type="EMBL" id="EQD73702.1"/>
    </source>
</evidence>
<dbReference type="Pfam" id="PF13620">
    <property type="entry name" value="CarboxypepD_reg"/>
    <property type="match status" value="2"/>
</dbReference>
<dbReference type="SUPFAM" id="SSF49478">
    <property type="entry name" value="Cna protein B-type domain"/>
    <property type="match status" value="1"/>
</dbReference>
<keyword evidence="1" id="KW-0449">Lipoprotein</keyword>
<proteinExistence type="predicted"/>
<dbReference type="SUPFAM" id="SSF49464">
    <property type="entry name" value="Carboxypeptidase regulatory domain-like"/>
    <property type="match status" value="2"/>
</dbReference>
<dbReference type="Gene3D" id="2.60.40.1120">
    <property type="entry name" value="Carboxypeptidase-like, regulatory domain"/>
    <property type="match status" value="3"/>
</dbReference>
<sequence length="516" mass="52458">LVYYAGQPLIGTVNLPNGAPVPGAMVTVYDSWGIPHQMVRTSADGSYSVILPPGEDTVNVTTGTFQGLSQAGNVLLSSIKINVSATQGFGYNTPNMVVPIVVHSSSLQGFVYWNTANQTSYNSSIDQLLVGAKAVFWGTANQTKLMATTDASGSFLLSNVPPGVYNYNILYEGTNYTESAVTVRPSTPENATVGLSPAIFQGTVTLPGGAPVSGSTVTATASMGFTSSTTSNATGNFVLGNLGPGNYTVTATGPYSGYRSLGQMAVVTTPGQRINLTLVITPSVSFGFSVTANGQPVAGFPIRFIPIPTLSSNASALSDYSTALTAATVFSTNSNGVVSGTLPTGNYSIYAVGYVGNRLYSGLASIHTPASLAFTNPTTLALAPAFPLSGSVGKADAQNSTSTFVIAYDAVGDSIVTSANASGAFALLLPSGTYTVQAIQGSSTTATPVYTTMTSVSLVYGSTIALTPVVGDFIHFQSGSPINSTGQLYPAAFAMVNVSAGPGGPTETAFADAGGA</sequence>
<accession>T1BV34</accession>
<name>T1BV34_9ZZZZ</name>
<feature type="non-terminal residue" evidence="1">
    <location>
        <position position="1"/>
    </location>
</feature>
<dbReference type="AlphaFoldDB" id="T1BV34"/>
<gene>
    <name evidence="1" type="ORF">B1B_03080</name>
</gene>